<dbReference type="AlphaFoldDB" id="A0A8E2JBW2"/>
<reference evidence="5 6" key="1">
    <citation type="journal article" date="2016" name="Nat. Commun.">
        <title>Ectomycorrhizal ecology is imprinted in the genome of the dominant symbiotic fungus Cenococcum geophilum.</title>
        <authorList>
            <consortium name="DOE Joint Genome Institute"/>
            <person name="Peter M."/>
            <person name="Kohler A."/>
            <person name="Ohm R.A."/>
            <person name="Kuo A."/>
            <person name="Krutzmann J."/>
            <person name="Morin E."/>
            <person name="Arend M."/>
            <person name="Barry K.W."/>
            <person name="Binder M."/>
            <person name="Choi C."/>
            <person name="Clum A."/>
            <person name="Copeland A."/>
            <person name="Grisel N."/>
            <person name="Haridas S."/>
            <person name="Kipfer T."/>
            <person name="LaButti K."/>
            <person name="Lindquist E."/>
            <person name="Lipzen A."/>
            <person name="Maire R."/>
            <person name="Meier B."/>
            <person name="Mihaltcheva S."/>
            <person name="Molinier V."/>
            <person name="Murat C."/>
            <person name="Poggeler S."/>
            <person name="Quandt C.A."/>
            <person name="Sperisen C."/>
            <person name="Tritt A."/>
            <person name="Tisserant E."/>
            <person name="Crous P.W."/>
            <person name="Henrissat B."/>
            <person name="Nehls U."/>
            <person name="Egli S."/>
            <person name="Spatafora J.W."/>
            <person name="Grigoriev I.V."/>
            <person name="Martin F.M."/>
        </authorList>
    </citation>
    <scope>NUCLEOTIDE SEQUENCE [LARGE SCALE GENOMIC DNA]</scope>
    <source>
        <strain evidence="5 6">CBS 459.81</strain>
    </source>
</reference>
<dbReference type="InterPro" id="IPR027417">
    <property type="entry name" value="P-loop_NTPase"/>
</dbReference>
<dbReference type="SUPFAM" id="SSF52540">
    <property type="entry name" value="P-loop containing nucleoside triphosphate hydrolases"/>
    <property type="match status" value="1"/>
</dbReference>
<dbReference type="PANTHER" id="PTHR10039">
    <property type="entry name" value="AMELOGENIN"/>
    <property type="match status" value="1"/>
</dbReference>
<dbReference type="InterPro" id="IPR031359">
    <property type="entry name" value="NACHT_N"/>
</dbReference>
<evidence type="ECO:0008006" key="7">
    <source>
        <dbReference type="Google" id="ProtNLM"/>
    </source>
</evidence>
<evidence type="ECO:0000313" key="5">
    <source>
        <dbReference type="EMBL" id="OCK76743.1"/>
    </source>
</evidence>
<proteinExistence type="predicted"/>
<evidence type="ECO:0000259" key="2">
    <source>
        <dbReference type="Pfam" id="PF17100"/>
    </source>
</evidence>
<keyword evidence="1" id="KW-0677">Repeat</keyword>
<dbReference type="Pfam" id="PF24883">
    <property type="entry name" value="NPHP3_N"/>
    <property type="match status" value="1"/>
</dbReference>
<organism evidence="5 6">
    <name type="scientific">Lepidopterella palustris CBS 459.81</name>
    <dbReference type="NCBI Taxonomy" id="1314670"/>
    <lineage>
        <taxon>Eukaryota</taxon>
        <taxon>Fungi</taxon>
        <taxon>Dikarya</taxon>
        <taxon>Ascomycota</taxon>
        <taxon>Pezizomycotina</taxon>
        <taxon>Dothideomycetes</taxon>
        <taxon>Pleosporomycetidae</taxon>
        <taxon>Mytilinidiales</taxon>
        <taxon>Argynnaceae</taxon>
        <taxon>Lepidopterella</taxon>
    </lineage>
</organism>
<dbReference type="Gene3D" id="3.40.50.300">
    <property type="entry name" value="P-loop containing nucleotide triphosphate hydrolases"/>
    <property type="match status" value="1"/>
</dbReference>
<name>A0A8E2JBW2_9PEZI</name>
<evidence type="ECO:0000259" key="4">
    <source>
        <dbReference type="Pfam" id="PF24883"/>
    </source>
</evidence>
<dbReference type="OrthoDB" id="194358at2759"/>
<evidence type="ECO:0000259" key="3">
    <source>
        <dbReference type="Pfam" id="PF22939"/>
    </source>
</evidence>
<evidence type="ECO:0000256" key="1">
    <source>
        <dbReference type="ARBA" id="ARBA00022737"/>
    </source>
</evidence>
<dbReference type="InterPro" id="IPR054471">
    <property type="entry name" value="GPIID_WHD"/>
</dbReference>
<feature type="domain" description="Nephrocystin 3-like N-terminal" evidence="4">
    <location>
        <begin position="282"/>
        <end position="458"/>
    </location>
</feature>
<evidence type="ECO:0000313" key="6">
    <source>
        <dbReference type="Proteomes" id="UP000250266"/>
    </source>
</evidence>
<accession>A0A8E2JBW2</accession>
<sequence>MWKIAEAQLRRDEKKGKLLDAYYDILKSKLKEDLEPAGTRERQKQIYDFITSEFNSFHGTSQSGTFSSVLRKAASCVKKAADCVLKAENVISAAAQPCLPASIACAGVMLVVSLCIQAGSQRDVLFKGLDEIPDVIYDLAEHEKLHWADTQEPVFKRSMTNLCSGILEFLARAACHLQKHPVTRILKDMFNQGEWDVLLAAIKNAEARLINHSTVSGWKDVRMIREAQEKDQLAQRTATLSKATAARNEKITAFLKKIHEHAWPDGDSYEFSKDRVKPPEEGTCKWFINHDKFKAWESSGNPNSKFLLLTAYPGCGKSVLSKHLIDTVLSQSKDRTVCYFFFKDDFEHQKSAVGALCTLLHQLLVMSESKGCTLLADSALRRLETMGNESFFGSVCSLWKTFTEAALHTDAGEVVCVLDALDECRTKDRNEIIRAINEFYRTPRNQESSSLKFFLTSRPYGNIIQSQFYVWGHRLPEIRLAGEEDDVANDIAAEIKIVVNKRIDQICNTFHLSKRMTELMKTNLGNTPGRTYLWITLVFDDLLKKTSGINKEYIESFAKNPPKDVDDTYEKILNRSKTQSPGNQDLKRTRNILQMVVAARRPLTLQEMSIALPLTEHEPPYKDLVDEIDTEEGVWNTIRDCCGLLVIRVDDRLYLLHQTVREFLV</sequence>
<protein>
    <recommendedName>
        <fullName evidence="7">NWD NACHT-NTPase N-terminal domain-containing protein</fullName>
    </recommendedName>
</protein>
<dbReference type="EMBL" id="KV745184">
    <property type="protein sequence ID" value="OCK76743.1"/>
    <property type="molecule type" value="Genomic_DNA"/>
</dbReference>
<dbReference type="InterPro" id="IPR056884">
    <property type="entry name" value="NPHP3-like_N"/>
</dbReference>
<feature type="domain" description="GPI inositol-deacylase winged helix" evidence="3">
    <location>
        <begin position="587"/>
        <end position="665"/>
    </location>
</feature>
<gene>
    <name evidence="5" type="ORF">K432DRAFT_305689</name>
</gene>
<feature type="domain" description="NWD NACHT-NTPase N-terminal" evidence="2">
    <location>
        <begin position="2"/>
        <end position="209"/>
    </location>
</feature>
<keyword evidence="6" id="KW-1185">Reference proteome</keyword>
<dbReference type="Pfam" id="PF22939">
    <property type="entry name" value="WHD_GPIID"/>
    <property type="match status" value="1"/>
</dbReference>
<dbReference type="Pfam" id="PF17100">
    <property type="entry name" value="NACHT_N"/>
    <property type="match status" value="1"/>
</dbReference>
<dbReference type="Proteomes" id="UP000250266">
    <property type="component" value="Unassembled WGS sequence"/>
</dbReference>
<feature type="non-terminal residue" evidence="5">
    <location>
        <position position="1"/>
    </location>
</feature>